<evidence type="ECO:0000313" key="1">
    <source>
        <dbReference type="EMBL" id="GER03922.1"/>
    </source>
</evidence>
<dbReference type="AlphaFoldDB" id="A0A5A7N6H1"/>
<name>A0A5A7N6H1_9PROT</name>
<dbReference type="PROSITE" id="PS51257">
    <property type="entry name" value="PROKAR_LIPOPROTEIN"/>
    <property type="match status" value="1"/>
</dbReference>
<organism evidence="1 2">
    <name type="scientific">Iodidimonas nitroreducens</name>
    <dbReference type="NCBI Taxonomy" id="1236968"/>
    <lineage>
        <taxon>Bacteria</taxon>
        <taxon>Pseudomonadati</taxon>
        <taxon>Pseudomonadota</taxon>
        <taxon>Alphaproteobacteria</taxon>
        <taxon>Iodidimonadales</taxon>
        <taxon>Iodidimonadaceae</taxon>
        <taxon>Iodidimonas</taxon>
    </lineage>
</organism>
<comment type="caution">
    <text evidence="1">The sequence shown here is derived from an EMBL/GenBank/DDBJ whole genome shotgun (WGS) entry which is preliminary data.</text>
</comment>
<dbReference type="RefSeq" id="WP_042087332.1">
    <property type="nucleotide sequence ID" value="NZ_BKCN01000006.1"/>
</dbReference>
<gene>
    <name evidence="1" type="ORF">JCM17846_16040</name>
</gene>
<proteinExistence type="predicted"/>
<reference evidence="1 2" key="1">
    <citation type="submission" date="2019-09" db="EMBL/GenBank/DDBJ databases">
        <title>NBRP : Genome information of microbial organism related human and environment.</title>
        <authorList>
            <person name="Hattori M."/>
            <person name="Oshima K."/>
            <person name="Inaba H."/>
            <person name="Suda W."/>
            <person name="Sakamoto M."/>
            <person name="Iino T."/>
            <person name="Kitahara M."/>
            <person name="Oshida Y."/>
            <person name="Iida T."/>
            <person name="Kudo T."/>
            <person name="Itoh T."/>
            <person name="Ohkuma M."/>
        </authorList>
    </citation>
    <scope>NUCLEOTIDE SEQUENCE [LARGE SCALE GENOMIC DNA]</scope>
    <source>
        <strain evidence="1 2">Q-1</strain>
    </source>
</reference>
<dbReference type="Proteomes" id="UP000324996">
    <property type="component" value="Unassembled WGS sequence"/>
</dbReference>
<dbReference type="InterPro" id="IPR019027">
    <property type="entry name" value="Pilus_biogenesis_CpaD-related"/>
</dbReference>
<dbReference type="EMBL" id="BKCN01000006">
    <property type="protein sequence ID" value="GER03922.1"/>
    <property type="molecule type" value="Genomic_DNA"/>
</dbReference>
<protein>
    <recommendedName>
        <fullName evidence="3">Pilus assembly protein CpaD</fullName>
    </recommendedName>
</protein>
<dbReference type="Pfam" id="PF09476">
    <property type="entry name" value="Pilus_CpaD"/>
    <property type="match status" value="1"/>
</dbReference>
<keyword evidence="2" id="KW-1185">Reference proteome</keyword>
<evidence type="ECO:0008006" key="3">
    <source>
        <dbReference type="Google" id="ProtNLM"/>
    </source>
</evidence>
<evidence type="ECO:0000313" key="2">
    <source>
        <dbReference type="Proteomes" id="UP000324996"/>
    </source>
</evidence>
<sequence>MTKAVHPFAPRTPRAPLWRGIGLAFCVGALAACQSSLPAAYDGLEQEARNEVQMVRLAHRINPSSPQHSAQSSDEHGLDDAQKSSIIRFLAEMDAGYGDHISLVAGDGFSPKASEDLRRILRAHGLQQENAPASIGEVPKSRGALLVLDRYIVTAPQCPNSVLQLARNYTNAPSPQFGCANVINLGQMVADPRDLLTGNGSGQTSTGKAIQSLKAWRDEVPIILVPQGVNQGGGTGFGSGGGF</sequence>
<accession>A0A5A7N6H1</accession>